<reference evidence="2 4" key="1">
    <citation type="journal article" date="2017" name="Nature">
        <title>The sunflower genome provides insights into oil metabolism, flowering and Asterid evolution.</title>
        <authorList>
            <person name="Badouin H."/>
            <person name="Gouzy J."/>
            <person name="Grassa C.J."/>
            <person name="Murat F."/>
            <person name="Staton S.E."/>
            <person name="Cottret L."/>
            <person name="Lelandais-Briere C."/>
            <person name="Owens G.L."/>
            <person name="Carrere S."/>
            <person name="Mayjonade B."/>
            <person name="Legrand L."/>
            <person name="Gill N."/>
            <person name="Kane N.C."/>
            <person name="Bowers J.E."/>
            <person name="Hubner S."/>
            <person name="Bellec A."/>
            <person name="Berard A."/>
            <person name="Berges H."/>
            <person name="Blanchet N."/>
            <person name="Boniface M.C."/>
            <person name="Brunel D."/>
            <person name="Catrice O."/>
            <person name="Chaidir N."/>
            <person name="Claudel C."/>
            <person name="Donnadieu C."/>
            <person name="Faraut T."/>
            <person name="Fievet G."/>
            <person name="Helmstetter N."/>
            <person name="King M."/>
            <person name="Knapp S.J."/>
            <person name="Lai Z."/>
            <person name="Le Paslier M.C."/>
            <person name="Lippi Y."/>
            <person name="Lorenzon L."/>
            <person name="Mandel J.R."/>
            <person name="Marage G."/>
            <person name="Marchand G."/>
            <person name="Marquand E."/>
            <person name="Bret-Mestries E."/>
            <person name="Morien E."/>
            <person name="Nambeesan S."/>
            <person name="Nguyen T."/>
            <person name="Pegot-Espagnet P."/>
            <person name="Pouilly N."/>
            <person name="Raftis F."/>
            <person name="Sallet E."/>
            <person name="Schiex T."/>
            <person name="Thomas J."/>
            <person name="Vandecasteele C."/>
            <person name="Vares D."/>
            <person name="Vear F."/>
            <person name="Vautrin S."/>
            <person name="Crespi M."/>
            <person name="Mangin B."/>
            <person name="Burke J.M."/>
            <person name="Salse J."/>
            <person name="Munos S."/>
            <person name="Vincourt P."/>
            <person name="Rieseberg L.H."/>
            <person name="Langlade N.B."/>
        </authorList>
    </citation>
    <scope>NUCLEOTIDE SEQUENCE [LARGE SCALE GENOMIC DNA]</scope>
    <source>
        <strain evidence="4">cv. SF193</strain>
        <tissue evidence="2">Leaves</tissue>
    </source>
</reference>
<feature type="compositionally biased region" description="Low complexity" evidence="1">
    <location>
        <begin position="511"/>
        <end position="523"/>
    </location>
</feature>
<accession>A0A251VAV6</accession>
<name>A0A251VAV6_HELAN</name>
<dbReference type="STRING" id="4232.A0A251VAV6"/>
<dbReference type="InParanoid" id="A0A251VAV6"/>
<dbReference type="PANTHER" id="PTHR35767:SF1">
    <property type="entry name" value="HAPLESS PROTEIN"/>
    <property type="match status" value="1"/>
</dbReference>
<dbReference type="EMBL" id="CM007892">
    <property type="protein sequence ID" value="OTG31771.1"/>
    <property type="molecule type" value="Genomic_DNA"/>
</dbReference>
<dbReference type="Gene3D" id="3.30.160.60">
    <property type="entry name" value="Classic Zinc Finger"/>
    <property type="match status" value="1"/>
</dbReference>
<evidence type="ECO:0000313" key="4">
    <source>
        <dbReference type="Proteomes" id="UP000215914"/>
    </source>
</evidence>
<organism evidence="3 4">
    <name type="scientific">Helianthus annuus</name>
    <name type="common">Common sunflower</name>
    <dbReference type="NCBI Taxonomy" id="4232"/>
    <lineage>
        <taxon>Eukaryota</taxon>
        <taxon>Viridiplantae</taxon>
        <taxon>Streptophyta</taxon>
        <taxon>Embryophyta</taxon>
        <taxon>Tracheophyta</taxon>
        <taxon>Spermatophyta</taxon>
        <taxon>Magnoliopsida</taxon>
        <taxon>eudicotyledons</taxon>
        <taxon>Gunneridae</taxon>
        <taxon>Pentapetalae</taxon>
        <taxon>asterids</taxon>
        <taxon>campanulids</taxon>
        <taxon>Asterales</taxon>
        <taxon>Asteraceae</taxon>
        <taxon>Asteroideae</taxon>
        <taxon>Heliantheae alliance</taxon>
        <taxon>Heliantheae</taxon>
        <taxon>Helianthus</taxon>
    </lineage>
</organism>
<sequence>MISIDEHSPPDPSSSHNQKHLQQQQVSHEAFASVSDIDLLKTTTTDENLDGTNNPVPNFSIRDYVFKSRSKDIARNWPFSDKSLQLCLNNGVKNPLPPFQSLESLRNYSSVGVCAVENHSPSQETISSFDSIRNDDSQSHLEEDLANTMSNSQPTVKKCKLVMKLNLGVEPIEETAASKVCPVCKTFSSSSNTTLNAHIDSCLSEESSMKCTADPKIKTVKHKIKPRKTRLMVDICKTARPCTIEQLDKRNGTNWATSSSFPDQELEFQAEEKNEEPQEPTYIPEVADHEGAVYIDKNGKKVRILSMPKVSNKNDDEARVLQKGRKGSKVVVKKKNKKVNMQKNGKNILKLSPKSKKLSKKTESGRKENVAIKESCEKEVGGAKSMKAQVNKQTDDLAITRPPWACSKRTGVAKKRFPVSSSRKEGTCSDDICEDPISSKGSTLSSLKKSLSMPASQEHSGGSKLINLKRKLSALGKSQDSLKRKSRTEEDTSKKMSLEKMNDLEVETKKSTTSKSSNNDSSSAGLENASESARTEDCIGIEPSFMGLKNSLDNEFSKMISQLDNKFDSQPQSTLHDIIMEHSNEKQGNYYDEVDPIPIPGPPGSFLPPSPGADMGSEELQGNSSLTTMSRNIQSSEDHRHHDIMNQDFISGSSVSTVSSPSFARSADHKLPVRFEMNFANNNNSNNTSDSRSVDAIFKDKGPTPCCCSRKEGAFFNNVASYPQESAVPKERATESNGLRSELFPLANHLTLPPPEMVKPPVVSPTTPVLRLMGKNLTVVNTDNEQVKPPFWSPMGQYQQPPKFQNENRDSFSYGHPPQNHLNFSHNQNGSMHQLLNLYPPNNSKTHSDLKSANMDNTAAKEVIVIDDASDNEGDNHHHMFKEPMIRTHAFSFANPHGNGGLQTSPPLREAADDETRGRWVSTAYHPHSFS</sequence>
<feature type="compositionally biased region" description="Basic and acidic residues" evidence="1">
    <location>
        <begin position="480"/>
        <end position="510"/>
    </location>
</feature>
<dbReference type="PANTHER" id="PTHR35767">
    <property type="entry name" value="HAPLESS PROTEIN"/>
    <property type="match status" value="1"/>
</dbReference>
<feature type="compositionally biased region" description="Low complexity" evidence="1">
    <location>
        <begin position="342"/>
        <end position="352"/>
    </location>
</feature>
<dbReference type="OMA" id="HSIANHR"/>
<proteinExistence type="predicted"/>
<feature type="region of interest" description="Disordered" evidence="1">
    <location>
        <begin position="439"/>
        <end position="535"/>
    </location>
</feature>
<reference evidence="2" key="3">
    <citation type="submission" date="2020-06" db="EMBL/GenBank/DDBJ databases">
        <title>Helianthus annuus Genome sequencing and assembly Release 2.</title>
        <authorList>
            <person name="Gouzy J."/>
            <person name="Langlade N."/>
            <person name="Munos S."/>
        </authorList>
    </citation>
    <scope>NUCLEOTIDE SEQUENCE</scope>
    <source>
        <tissue evidence="2">Leaves</tissue>
    </source>
</reference>
<gene>
    <name evidence="3" type="primary">HAP8</name>
    <name evidence="3" type="ORF">HannXRQ_Chr03g0079411</name>
    <name evidence="2" type="ORF">HanXRQr2_Chr03g0119691</name>
</gene>
<dbReference type="OrthoDB" id="1929441at2759"/>
<protein>
    <submittedName>
        <fullName evidence="3">Putative hapless 8</fullName>
    </submittedName>
</protein>
<feature type="region of interest" description="Disordered" evidence="1">
    <location>
        <begin position="1"/>
        <end position="29"/>
    </location>
</feature>
<dbReference type="EMBL" id="MNCJ02000318">
    <property type="protein sequence ID" value="KAF5815135.1"/>
    <property type="molecule type" value="Genomic_DNA"/>
</dbReference>
<dbReference type="Gramene" id="mRNA:HanXRQr2_Chr03g0119691">
    <property type="protein sequence ID" value="mRNA:HanXRQr2_Chr03g0119691"/>
    <property type="gene ID" value="HanXRQr2_Chr03g0119691"/>
</dbReference>
<feature type="compositionally biased region" description="Low complexity" evidence="1">
    <location>
        <begin position="439"/>
        <end position="452"/>
    </location>
</feature>
<evidence type="ECO:0000313" key="2">
    <source>
        <dbReference type="EMBL" id="KAF5815135.1"/>
    </source>
</evidence>
<keyword evidence="4" id="KW-1185">Reference proteome</keyword>
<feature type="region of interest" description="Disordered" evidence="1">
    <location>
        <begin position="342"/>
        <end position="369"/>
    </location>
</feature>
<feature type="compositionally biased region" description="Basic and acidic residues" evidence="1">
    <location>
        <begin position="360"/>
        <end position="369"/>
    </location>
</feature>
<dbReference type="AlphaFoldDB" id="A0A251VAV6"/>
<dbReference type="Proteomes" id="UP000215914">
    <property type="component" value="Chromosome 3"/>
</dbReference>
<evidence type="ECO:0000256" key="1">
    <source>
        <dbReference type="SAM" id="MobiDB-lite"/>
    </source>
</evidence>
<evidence type="ECO:0000313" key="3">
    <source>
        <dbReference type="EMBL" id="OTG31771.1"/>
    </source>
</evidence>
<reference evidence="3" key="2">
    <citation type="submission" date="2017-02" db="EMBL/GenBank/DDBJ databases">
        <title>Sunflower complete genome.</title>
        <authorList>
            <person name="Langlade N."/>
            <person name="Munos S."/>
        </authorList>
    </citation>
    <scope>NUCLEOTIDE SEQUENCE [LARGE SCALE GENOMIC DNA]</scope>
    <source>
        <tissue evidence="3">Leaves</tissue>
    </source>
</reference>
<dbReference type="FunCoup" id="A0A251VAV6">
    <property type="interactions" value="2624"/>
</dbReference>
<feature type="region of interest" description="Disordered" evidence="1">
    <location>
        <begin position="897"/>
        <end position="931"/>
    </location>
</feature>